<dbReference type="InterPro" id="IPR011095">
    <property type="entry name" value="Dala_Dala_lig_C"/>
</dbReference>
<evidence type="ECO:0000256" key="11">
    <source>
        <dbReference type="ARBA" id="ARBA00023211"/>
    </source>
</evidence>
<comment type="cofactor">
    <cofactor evidence="1">
        <name>Mn(2+)</name>
        <dbReference type="ChEBI" id="CHEBI:29035"/>
    </cofactor>
</comment>
<dbReference type="Pfam" id="PF07478">
    <property type="entry name" value="Dala_Dala_lig_C"/>
    <property type="match status" value="1"/>
</dbReference>
<evidence type="ECO:0000313" key="16">
    <source>
        <dbReference type="Proteomes" id="UP000783742"/>
    </source>
</evidence>
<dbReference type="PROSITE" id="PS00844">
    <property type="entry name" value="DALA_DALA_LIGASE_2"/>
    <property type="match status" value="1"/>
</dbReference>
<evidence type="ECO:0000256" key="7">
    <source>
        <dbReference type="ARBA" id="ARBA00022840"/>
    </source>
</evidence>
<name>A0ABS6FGI3_9FIRM</name>
<dbReference type="InterPro" id="IPR011127">
    <property type="entry name" value="Dala_Dala_lig_N"/>
</dbReference>
<dbReference type="EMBL" id="JAHLQO010000001">
    <property type="protein sequence ID" value="MBU5668371.1"/>
    <property type="molecule type" value="Genomic_DNA"/>
</dbReference>
<dbReference type="Proteomes" id="UP000783742">
    <property type="component" value="Unassembled WGS sequence"/>
</dbReference>
<feature type="domain" description="ATP-grasp" evidence="14">
    <location>
        <begin position="151"/>
        <end position="360"/>
    </location>
</feature>
<dbReference type="EC" id="6.3.2.4" evidence="12"/>
<comment type="function">
    <text evidence="12">Cell wall formation.</text>
</comment>
<keyword evidence="11" id="KW-0464">Manganese</keyword>
<evidence type="ECO:0000256" key="10">
    <source>
        <dbReference type="ARBA" id="ARBA00022984"/>
    </source>
</evidence>
<evidence type="ECO:0000256" key="1">
    <source>
        <dbReference type="ARBA" id="ARBA00001936"/>
    </source>
</evidence>
<keyword evidence="5" id="KW-0479">Metal-binding</keyword>
<dbReference type="PROSITE" id="PS00843">
    <property type="entry name" value="DALA_DALA_LIGASE_1"/>
    <property type="match status" value="1"/>
</dbReference>
<dbReference type="Pfam" id="PF01820">
    <property type="entry name" value="Dala_Dala_lig_N"/>
    <property type="match status" value="1"/>
</dbReference>
<evidence type="ECO:0000256" key="4">
    <source>
        <dbReference type="ARBA" id="ARBA00022598"/>
    </source>
</evidence>
<dbReference type="RefSeq" id="WP_216548076.1">
    <property type="nucleotide sequence ID" value="NZ_JAHLQO010000001.1"/>
</dbReference>
<reference evidence="15 16" key="1">
    <citation type="submission" date="2021-06" db="EMBL/GenBank/DDBJ databases">
        <authorList>
            <person name="Sun Q."/>
            <person name="Li D."/>
        </authorList>
    </citation>
    <scope>NUCLEOTIDE SEQUENCE [LARGE SCALE GENOMIC DNA]</scope>
    <source>
        <strain evidence="15 16">MSJ-1</strain>
    </source>
</reference>
<dbReference type="GO" id="GO:0016874">
    <property type="term" value="F:ligase activity"/>
    <property type="evidence" value="ECO:0007669"/>
    <property type="project" value="UniProtKB-KW"/>
</dbReference>
<dbReference type="PANTHER" id="PTHR23132">
    <property type="entry name" value="D-ALANINE--D-ALANINE LIGASE"/>
    <property type="match status" value="1"/>
</dbReference>
<dbReference type="PROSITE" id="PS50975">
    <property type="entry name" value="ATP_GRASP"/>
    <property type="match status" value="1"/>
</dbReference>
<evidence type="ECO:0000256" key="8">
    <source>
        <dbReference type="ARBA" id="ARBA00022842"/>
    </source>
</evidence>
<comment type="cofactor">
    <cofactor evidence="2">
        <name>Mg(2+)</name>
        <dbReference type="ChEBI" id="CHEBI:18420"/>
    </cofactor>
</comment>
<comment type="pathway">
    <text evidence="12">Cell wall biogenesis; peptidoglycan biosynthesis.</text>
</comment>
<evidence type="ECO:0000256" key="3">
    <source>
        <dbReference type="ARBA" id="ARBA00010871"/>
    </source>
</evidence>
<dbReference type="NCBIfam" id="TIGR01205">
    <property type="entry name" value="D_ala_D_alaTIGR"/>
    <property type="match status" value="1"/>
</dbReference>
<keyword evidence="6 13" id="KW-0547">Nucleotide-binding</keyword>
<organism evidence="15 16">
    <name type="scientific">Peptoniphilus ovalis</name>
    <dbReference type="NCBI Taxonomy" id="2841503"/>
    <lineage>
        <taxon>Bacteria</taxon>
        <taxon>Bacillati</taxon>
        <taxon>Bacillota</taxon>
        <taxon>Tissierellia</taxon>
        <taxon>Tissierellales</taxon>
        <taxon>Peptoniphilaceae</taxon>
        <taxon>Peptoniphilus</taxon>
    </lineage>
</organism>
<comment type="caution">
    <text evidence="15">The sequence shown here is derived from an EMBL/GenBank/DDBJ whole genome shotgun (WGS) entry which is preliminary data.</text>
</comment>
<evidence type="ECO:0000256" key="13">
    <source>
        <dbReference type="PROSITE-ProRule" id="PRU00409"/>
    </source>
</evidence>
<dbReference type="HAMAP" id="MF_00047">
    <property type="entry name" value="Dala_Dala_lig"/>
    <property type="match status" value="1"/>
</dbReference>
<comment type="similarity">
    <text evidence="3 12">Belongs to the D-alanine--D-alanine ligase family.</text>
</comment>
<evidence type="ECO:0000313" key="15">
    <source>
        <dbReference type="EMBL" id="MBU5668371.1"/>
    </source>
</evidence>
<dbReference type="InterPro" id="IPR000291">
    <property type="entry name" value="D-Ala_lig_Van_CS"/>
</dbReference>
<keyword evidence="12" id="KW-0963">Cytoplasm</keyword>
<dbReference type="PIRSF" id="PIRSF039102">
    <property type="entry name" value="Ddl/VanB"/>
    <property type="match status" value="1"/>
</dbReference>
<dbReference type="NCBIfam" id="NF002528">
    <property type="entry name" value="PRK01966.1-4"/>
    <property type="match status" value="1"/>
</dbReference>
<dbReference type="PANTHER" id="PTHR23132:SF25">
    <property type="entry name" value="D-ALANINE--D-ALANINE LIGASE A"/>
    <property type="match status" value="1"/>
</dbReference>
<gene>
    <name evidence="12" type="primary">ddl</name>
    <name evidence="15" type="ORF">KQI68_00805</name>
</gene>
<keyword evidence="12" id="KW-0961">Cell wall biogenesis/degradation</keyword>
<protein>
    <recommendedName>
        <fullName evidence="12">D-alanine--D-alanine ligase</fullName>
        <ecNumber evidence="12">6.3.2.4</ecNumber>
    </recommendedName>
    <alternativeName>
        <fullName evidence="12">D-Ala-D-Ala ligase</fullName>
    </alternativeName>
    <alternativeName>
        <fullName evidence="12">D-alanylalanine synthetase</fullName>
    </alternativeName>
</protein>
<evidence type="ECO:0000256" key="6">
    <source>
        <dbReference type="ARBA" id="ARBA00022741"/>
    </source>
</evidence>
<keyword evidence="8" id="KW-0460">Magnesium</keyword>
<evidence type="ECO:0000256" key="9">
    <source>
        <dbReference type="ARBA" id="ARBA00022960"/>
    </source>
</evidence>
<evidence type="ECO:0000259" key="14">
    <source>
        <dbReference type="PROSITE" id="PS50975"/>
    </source>
</evidence>
<accession>A0ABS6FGI3</accession>
<keyword evidence="7 13" id="KW-0067">ATP-binding</keyword>
<evidence type="ECO:0000256" key="5">
    <source>
        <dbReference type="ARBA" id="ARBA00022723"/>
    </source>
</evidence>
<keyword evidence="9 12" id="KW-0133">Cell shape</keyword>
<proteinExistence type="inferred from homology"/>
<keyword evidence="16" id="KW-1185">Reference proteome</keyword>
<comment type="subcellular location">
    <subcellularLocation>
        <location evidence="12">Cytoplasm</location>
    </subcellularLocation>
</comment>
<keyword evidence="4 12" id="KW-0436">Ligase</keyword>
<dbReference type="InterPro" id="IPR011761">
    <property type="entry name" value="ATP-grasp"/>
</dbReference>
<evidence type="ECO:0000256" key="12">
    <source>
        <dbReference type="HAMAP-Rule" id="MF_00047"/>
    </source>
</evidence>
<keyword evidence="10 12" id="KW-0573">Peptidoglycan synthesis</keyword>
<evidence type="ECO:0000256" key="2">
    <source>
        <dbReference type="ARBA" id="ARBA00001946"/>
    </source>
</evidence>
<sequence length="390" mass="44151">MENIGVIFGGRSVEHEVSVITGMQIIENMDRSKYNPIPIYINKNGKFLSGESLKNFKSYKNGDFHDATEVFFKPEFGDRNLYYIKHNEKGLFKPETYSIEVYEKIDMIFFALHGTFGEDGCTQGLFELMGMPYTGCGVMSAAVGMDKVTMRKVFESEGIPMTKYKYFYKEELKNLKSVTEKCKDLNFPLFVKPANLGSSIGISKVKDALELSKALEVASMYDRKIIVEEAVVEPREINVAVLGYENDLRVSAAEEPLGFHDLLKYEDKYVSGSKGAKSSQKFQNKKLPADLSPELEKEIKNLAKKSFRAIDGSGVARIDFLVKDDKAYVNEINTLPGSISFYLFEVDGLDIKNLITELIELGRKRHDERAENNYSYDSNLFNMTSYGAKI</sequence>
<dbReference type="InterPro" id="IPR005905">
    <property type="entry name" value="D_ala_D_ala"/>
</dbReference>
<comment type="catalytic activity">
    <reaction evidence="12">
        <text>2 D-alanine + ATP = D-alanyl-D-alanine + ADP + phosphate + H(+)</text>
        <dbReference type="Rhea" id="RHEA:11224"/>
        <dbReference type="ChEBI" id="CHEBI:15378"/>
        <dbReference type="ChEBI" id="CHEBI:30616"/>
        <dbReference type="ChEBI" id="CHEBI:43474"/>
        <dbReference type="ChEBI" id="CHEBI:57416"/>
        <dbReference type="ChEBI" id="CHEBI:57822"/>
        <dbReference type="ChEBI" id="CHEBI:456216"/>
        <dbReference type="EC" id="6.3.2.4"/>
    </reaction>
</comment>